<name>A0ABS4IZQ4_9BACL</name>
<accession>A0ABS4IZQ4</accession>
<sequence>MKNICIPSLRLGMVLLGVPLSINETITLKTLRYLANFLFCSCNPVHFTAYFYSAY</sequence>
<proteinExistence type="predicted"/>
<reference evidence="1 2" key="1">
    <citation type="submission" date="2021-03" db="EMBL/GenBank/DDBJ databases">
        <title>Genomic Encyclopedia of Type Strains, Phase IV (KMG-IV): sequencing the most valuable type-strain genomes for metagenomic binning, comparative biology and taxonomic classification.</title>
        <authorList>
            <person name="Goeker M."/>
        </authorList>
    </citation>
    <scope>NUCLEOTIDE SEQUENCE [LARGE SCALE GENOMIC DNA]</scope>
    <source>
        <strain evidence="1 2">DSM 26048</strain>
    </source>
</reference>
<keyword evidence="2" id="KW-1185">Reference proteome</keyword>
<gene>
    <name evidence="1" type="ORF">J2Z66_004679</name>
</gene>
<dbReference type="Proteomes" id="UP001519287">
    <property type="component" value="Unassembled WGS sequence"/>
</dbReference>
<evidence type="ECO:0000313" key="1">
    <source>
        <dbReference type="EMBL" id="MBP1993062.1"/>
    </source>
</evidence>
<organism evidence="1 2">
    <name type="scientific">Paenibacillus eucommiae</name>
    <dbReference type="NCBI Taxonomy" id="1355755"/>
    <lineage>
        <taxon>Bacteria</taxon>
        <taxon>Bacillati</taxon>
        <taxon>Bacillota</taxon>
        <taxon>Bacilli</taxon>
        <taxon>Bacillales</taxon>
        <taxon>Paenibacillaceae</taxon>
        <taxon>Paenibacillus</taxon>
    </lineage>
</organism>
<dbReference type="EMBL" id="JAGGLB010000016">
    <property type="protein sequence ID" value="MBP1993062.1"/>
    <property type="molecule type" value="Genomic_DNA"/>
</dbReference>
<protein>
    <submittedName>
        <fullName evidence="1">Uncharacterized protein</fullName>
    </submittedName>
</protein>
<evidence type="ECO:0000313" key="2">
    <source>
        <dbReference type="Proteomes" id="UP001519287"/>
    </source>
</evidence>
<comment type="caution">
    <text evidence="1">The sequence shown here is derived from an EMBL/GenBank/DDBJ whole genome shotgun (WGS) entry which is preliminary data.</text>
</comment>